<keyword evidence="2" id="KW-1185">Reference proteome</keyword>
<organism evidence="1 2">
    <name type="scientific">Prorocentrum cordatum</name>
    <dbReference type="NCBI Taxonomy" id="2364126"/>
    <lineage>
        <taxon>Eukaryota</taxon>
        <taxon>Sar</taxon>
        <taxon>Alveolata</taxon>
        <taxon>Dinophyceae</taxon>
        <taxon>Prorocentrales</taxon>
        <taxon>Prorocentraceae</taxon>
        <taxon>Prorocentrum</taxon>
    </lineage>
</organism>
<protein>
    <submittedName>
        <fullName evidence="1">Uncharacterized protein</fullName>
    </submittedName>
</protein>
<comment type="caution">
    <text evidence="1">The sequence shown here is derived from an EMBL/GenBank/DDBJ whole genome shotgun (WGS) entry which is preliminary data.</text>
</comment>
<evidence type="ECO:0000313" key="1">
    <source>
        <dbReference type="EMBL" id="CAK0895491.1"/>
    </source>
</evidence>
<accession>A0ABN9X7V1</accession>
<feature type="non-terminal residue" evidence="1">
    <location>
        <position position="1"/>
    </location>
</feature>
<proteinExistence type="predicted"/>
<gene>
    <name evidence="1" type="ORF">PCOR1329_LOCUS74226</name>
</gene>
<dbReference type="EMBL" id="CAUYUJ010020049">
    <property type="protein sequence ID" value="CAK0895491.1"/>
    <property type="molecule type" value="Genomic_DNA"/>
</dbReference>
<dbReference type="Proteomes" id="UP001189429">
    <property type="component" value="Unassembled WGS sequence"/>
</dbReference>
<reference evidence="1" key="1">
    <citation type="submission" date="2023-10" db="EMBL/GenBank/DDBJ databases">
        <authorList>
            <person name="Chen Y."/>
            <person name="Shah S."/>
            <person name="Dougan E. K."/>
            <person name="Thang M."/>
            <person name="Chan C."/>
        </authorList>
    </citation>
    <scope>NUCLEOTIDE SEQUENCE [LARGE SCALE GENOMIC DNA]</scope>
</reference>
<sequence length="220" mass="24302">EIRFLEDFRPGQNGNVLDLSLDGSGDEITATYVQVVDEERFSQALSVTVQSALDALGQGDVVLFLSIVIDYLTELGDNLANAAEDGEFPWQIVGTVAFAAILFANMFAALGPILSELLQPSEDESKEVPEEVLKRFNKLKEERKAKEEEKRILDLTLPEGRAVRDIDVAKAEEFTQQGPTKQKVIKTTMLSGEVVEEKVWEVTGDAISTEQGKPNTWRSA</sequence>
<evidence type="ECO:0000313" key="2">
    <source>
        <dbReference type="Proteomes" id="UP001189429"/>
    </source>
</evidence>
<name>A0ABN9X7V1_9DINO</name>